<dbReference type="EnsemblMetazoa" id="MESCA001239-RA">
    <property type="protein sequence ID" value="MESCA001239-PA"/>
    <property type="gene ID" value="MESCA001239"/>
</dbReference>
<evidence type="ECO:0000256" key="3">
    <source>
        <dbReference type="ARBA" id="ARBA00022692"/>
    </source>
</evidence>
<evidence type="ECO:0000256" key="5">
    <source>
        <dbReference type="ARBA" id="ARBA00022989"/>
    </source>
</evidence>
<feature type="compositionally biased region" description="Polar residues" evidence="12">
    <location>
        <begin position="310"/>
        <end position="321"/>
    </location>
</feature>
<dbReference type="AlphaFoldDB" id="T1GD58"/>
<dbReference type="PANTHER" id="PTHR46062:SF1">
    <property type="entry name" value="LP12374P"/>
    <property type="match status" value="1"/>
</dbReference>
<dbReference type="GO" id="GO:0005634">
    <property type="term" value="C:nucleus"/>
    <property type="evidence" value="ECO:0007669"/>
    <property type="project" value="UniProtKB-SubCell"/>
</dbReference>
<keyword evidence="3" id="KW-0812">Transmembrane</keyword>
<evidence type="ECO:0000256" key="9">
    <source>
        <dbReference type="ARBA" id="ARBA00023163"/>
    </source>
</evidence>
<keyword evidence="15" id="KW-1185">Reference proteome</keyword>
<feature type="compositionally biased region" description="Low complexity" evidence="12">
    <location>
        <begin position="164"/>
        <end position="176"/>
    </location>
</feature>
<protein>
    <recommendedName>
        <fullName evidence="13">BHLH domain-containing protein</fullName>
    </recommendedName>
</protein>
<comment type="subcellular location">
    <subcellularLocation>
        <location evidence="2">Endoplasmic reticulum membrane</location>
        <topology evidence="2">Multi-pass membrane protein</topology>
    </subcellularLocation>
    <subcellularLocation>
        <location evidence="1">Nucleus</location>
    </subcellularLocation>
</comment>
<dbReference type="GO" id="GO:0000978">
    <property type="term" value="F:RNA polymerase II cis-regulatory region sequence-specific DNA binding"/>
    <property type="evidence" value="ECO:0007669"/>
    <property type="project" value="TreeGrafter"/>
</dbReference>
<keyword evidence="6" id="KW-0805">Transcription regulation</keyword>
<evidence type="ECO:0000256" key="1">
    <source>
        <dbReference type="ARBA" id="ARBA00004123"/>
    </source>
</evidence>
<reference evidence="15" key="1">
    <citation type="submission" date="2013-02" db="EMBL/GenBank/DDBJ databases">
        <authorList>
            <person name="Hughes D."/>
        </authorList>
    </citation>
    <scope>NUCLEOTIDE SEQUENCE</scope>
    <source>
        <strain>Durham</strain>
        <strain evidence="15">NC isolate 2 -- Noor lab</strain>
    </source>
</reference>
<dbReference type="CDD" id="cd11394">
    <property type="entry name" value="bHLHzip_SREBP"/>
    <property type="match status" value="1"/>
</dbReference>
<dbReference type="STRING" id="36166.T1GD58"/>
<feature type="region of interest" description="Disordered" evidence="12">
    <location>
        <begin position="146"/>
        <end position="195"/>
    </location>
</feature>
<evidence type="ECO:0000313" key="15">
    <source>
        <dbReference type="Proteomes" id="UP000015102"/>
    </source>
</evidence>
<feature type="compositionally biased region" description="Low complexity" evidence="12">
    <location>
        <begin position="29"/>
        <end position="48"/>
    </location>
</feature>
<evidence type="ECO:0000256" key="11">
    <source>
        <dbReference type="SAM" id="Coils"/>
    </source>
</evidence>
<organism evidence="14 15">
    <name type="scientific">Megaselia scalaris</name>
    <name type="common">Humpbacked fly</name>
    <name type="synonym">Phora scalaris</name>
    <dbReference type="NCBI Taxonomy" id="36166"/>
    <lineage>
        <taxon>Eukaryota</taxon>
        <taxon>Metazoa</taxon>
        <taxon>Ecdysozoa</taxon>
        <taxon>Arthropoda</taxon>
        <taxon>Hexapoda</taxon>
        <taxon>Insecta</taxon>
        <taxon>Pterygota</taxon>
        <taxon>Neoptera</taxon>
        <taxon>Endopterygota</taxon>
        <taxon>Diptera</taxon>
        <taxon>Brachycera</taxon>
        <taxon>Muscomorpha</taxon>
        <taxon>Platypezoidea</taxon>
        <taxon>Phoridae</taxon>
        <taxon>Megaseliini</taxon>
        <taxon>Megaselia</taxon>
    </lineage>
</organism>
<evidence type="ECO:0000256" key="8">
    <source>
        <dbReference type="ARBA" id="ARBA00023136"/>
    </source>
</evidence>
<evidence type="ECO:0000256" key="4">
    <source>
        <dbReference type="ARBA" id="ARBA00022824"/>
    </source>
</evidence>
<dbReference type="EMBL" id="CAQQ02029832">
    <property type="status" value="NOT_ANNOTATED_CDS"/>
    <property type="molecule type" value="Genomic_DNA"/>
</dbReference>
<feature type="compositionally biased region" description="Low complexity" evidence="12">
    <location>
        <begin position="61"/>
        <end position="79"/>
    </location>
</feature>
<keyword evidence="5" id="KW-1133">Transmembrane helix</keyword>
<dbReference type="InterPro" id="IPR011598">
    <property type="entry name" value="bHLH_dom"/>
</dbReference>
<evidence type="ECO:0000256" key="10">
    <source>
        <dbReference type="ARBA" id="ARBA00023242"/>
    </source>
</evidence>
<dbReference type="SMART" id="SM00353">
    <property type="entry name" value="HLH"/>
    <property type="match status" value="1"/>
</dbReference>
<reference evidence="14" key="2">
    <citation type="submission" date="2015-06" db="UniProtKB">
        <authorList>
            <consortium name="EnsemblMetazoa"/>
        </authorList>
    </citation>
    <scope>IDENTIFICATION</scope>
</reference>
<dbReference type="PROSITE" id="PS50888">
    <property type="entry name" value="BHLH"/>
    <property type="match status" value="1"/>
</dbReference>
<dbReference type="Pfam" id="PF00010">
    <property type="entry name" value="HLH"/>
    <property type="match status" value="1"/>
</dbReference>
<feature type="domain" description="BHLH" evidence="13">
    <location>
        <begin position="185"/>
        <end position="235"/>
    </location>
</feature>
<keyword evidence="11" id="KW-0175">Coiled coil</keyword>
<dbReference type="Gene3D" id="4.10.280.10">
    <property type="entry name" value="Helix-loop-helix DNA-binding domain"/>
    <property type="match status" value="1"/>
</dbReference>
<dbReference type="PANTHER" id="PTHR46062">
    <property type="entry name" value="STEROL REGULATORY ELEMENT-BINDING PROTEIN"/>
    <property type="match status" value="1"/>
</dbReference>
<feature type="region of interest" description="Disordered" evidence="12">
    <location>
        <begin position="29"/>
        <end position="79"/>
    </location>
</feature>
<evidence type="ECO:0000259" key="13">
    <source>
        <dbReference type="PROSITE" id="PS50888"/>
    </source>
</evidence>
<feature type="region of interest" description="Disordered" evidence="12">
    <location>
        <begin position="286"/>
        <end position="345"/>
    </location>
</feature>
<keyword evidence="7" id="KW-0238">DNA-binding</keyword>
<dbReference type="HOGENOM" id="CLU_663195_0_0_1"/>
<dbReference type="GO" id="GO:0000981">
    <property type="term" value="F:DNA-binding transcription factor activity, RNA polymerase II-specific"/>
    <property type="evidence" value="ECO:0007669"/>
    <property type="project" value="TreeGrafter"/>
</dbReference>
<feature type="compositionally biased region" description="Low complexity" evidence="12">
    <location>
        <begin position="322"/>
        <end position="331"/>
    </location>
</feature>
<accession>T1GD58</accession>
<evidence type="ECO:0000313" key="14">
    <source>
        <dbReference type="EnsemblMetazoa" id="MESCA001239-PA"/>
    </source>
</evidence>
<keyword evidence="9" id="KW-0804">Transcription</keyword>
<name>T1GD58_MEGSC</name>
<dbReference type="GO" id="GO:0046983">
    <property type="term" value="F:protein dimerization activity"/>
    <property type="evidence" value="ECO:0007669"/>
    <property type="project" value="InterPro"/>
</dbReference>
<dbReference type="GO" id="GO:0005789">
    <property type="term" value="C:endoplasmic reticulum membrane"/>
    <property type="evidence" value="ECO:0007669"/>
    <property type="project" value="UniProtKB-SubCell"/>
</dbReference>
<evidence type="ECO:0000256" key="6">
    <source>
        <dbReference type="ARBA" id="ARBA00023015"/>
    </source>
</evidence>
<feature type="coiled-coil region" evidence="11">
    <location>
        <begin position="225"/>
        <end position="252"/>
    </location>
</feature>
<feature type="compositionally biased region" description="Basic and acidic residues" evidence="12">
    <location>
        <begin position="181"/>
        <end position="195"/>
    </location>
</feature>
<evidence type="ECO:0000256" key="7">
    <source>
        <dbReference type="ARBA" id="ARBA00023125"/>
    </source>
</evidence>
<dbReference type="Proteomes" id="UP000015102">
    <property type="component" value="Unassembled WGS sequence"/>
</dbReference>
<sequence>MMGNNISPVHHPQPQPQIFNPMLARNYQQQNQINRQQQQPQQQSPQVQHILPKQQMPSPTPTHIQQQPHSPSPIQIQPNQSPIMYATAPAKSPQMATQQTTPTTIVPQIVALDNKIILQTSNPTLMFTTENSSNGSLLLTTATSSPSAQRFSTEGKIAINRNHSSSTSTSSSNSSSAPQPKVKEVKRSAHNAIERRYRTSINDKITELKNLVVGESAKLNKSAVLRKSIDKIRELSRQNYELKAEVQRLQRELVNRDGLKVKDLLHVNLKKRKTPLDVMDVCLGGSVNGPSAKRPNENNVPLTPPRSDESNPSLSPTHSDISSLSMPSSPLFAENSSMNGSVKDMSSNEDELISIPSVRGMGSHARLTLCMFMFAMLAINPFKAFLGDDGASSYTAEEDVGGIRRNILSVDNYAI</sequence>
<evidence type="ECO:0000256" key="2">
    <source>
        <dbReference type="ARBA" id="ARBA00004477"/>
    </source>
</evidence>
<dbReference type="SUPFAM" id="SSF47459">
    <property type="entry name" value="HLH, helix-loop-helix DNA-binding domain"/>
    <property type="match status" value="1"/>
</dbReference>
<keyword evidence="4" id="KW-0256">Endoplasmic reticulum</keyword>
<proteinExistence type="predicted"/>
<evidence type="ECO:0000256" key="12">
    <source>
        <dbReference type="SAM" id="MobiDB-lite"/>
    </source>
</evidence>
<keyword evidence="8" id="KW-0472">Membrane</keyword>
<keyword evidence="10" id="KW-0539">Nucleus</keyword>
<dbReference type="InterPro" id="IPR036638">
    <property type="entry name" value="HLH_DNA-bd_sf"/>
</dbReference>
<dbReference type="OMA" id="MGSHARL"/>
<dbReference type="FunFam" id="4.10.280.10:FF:000098">
    <property type="entry name" value="Sterol regulatory element-binding protein"/>
    <property type="match status" value="1"/>
</dbReference>